<reference evidence="7 8" key="1">
    <citation type="submission" date="2019-12" db="EMBL/GenBank/DDBJ databases">
        <title>Sporaefaciens musculi gen. nov., sp. nov., a novel bacterium isolated from the caecum of an obese mouse.</title>
        <authorList>
            <person name="Rasmussen T.S."/>
            <person name="Streidl T."/>
            <person name="Hitch T.C.A."/>
            <person name="Wortmann E."/>
            <person name="Deptula P."/>
            <person name="Hansen M."/>
            <person name="Nielsen D.S."/>
            <person name="Clavel T."/>
            <person name="Vogensen F.K."/>
        </authorList>
    </citation>
    <scope>NUCLEOTIDE SEQUENCE [LARGE SCALE GENOMIC DNA]</scope>
    <source>
        <strain evidence="7 8">WCA-9-b2</strain>
    </source>
</reference>
<evidence type="ECO:0000256" key="3">
    <source>
        <dbReference type="ARBA" id="ARBA00022723"/>
    </source>
</evidence>
<keyword evidence="1" id="KW-1003">Cell membrane</keyword>
<evidence type="ECO:0000259" key="6">
    <source>
        <dbReference type="Pfam" id="PF00149"/>
    </source>
</evidence>
<dbReference type="Gene3D" id="3.60.21.10">
    <property type="match status" value="1"/>
</dbReference>
<evidence type="ECO:0000256" key="4">
    <source>
        <dbReference type="ARBA" id="ARBA00023136"/>
    </source>
</evidence>
<dbReference type="GO" id="GO:0046872">
    <property type="term" value="F:metal ion binding"/>
    <property type="evidence" value="ECO:0007669"/>
    <property type="project" value="UniProtKB-KW"/>
</dbReference>
<gene>
    <name evidence="7" type="ORF">GN277_25995</name>
</gene>
<feature type="domain" description="Calcineurin-like phosphoesterase" evidence="6">
    <location>
        <begin position="25"/>
        <end position="230"/>
    </location>
</feature>
<dbReference type="InterPro" id="IPR043461">
    <property type="entry name" value="LpxH-like"/>
</dbReference>
<dbReference type="PANTHER" id="PTHR34990:SF2">
    <property type="entry name" value="BLL8164 PROTEIN"/>
    <property type="match status" value="1"/>
</dbReference>
<evidence type="ECO:0000256" key="2">
    <source>
        <dbReference type="ARBA" id="ARBA00022519"/>
    </source>
</evidence>
<organism evidence="7 8">
    <name type="scientific">Sporofaciens musculi</name>
    <dbReference type="NCBI Taxonomy" id="2681861"/>
    <lineage>
        <taxon>Bacteria</taxon>
        <taxon>Bacillati</taxon>
        <taxon>Bacillota</taxon>
        <taxon>Clostridia</taxon>
        <taxon>Lachnospirales</taxon>
        <taxon>Lachnospiraceae</taxon>
        <taxon>Sporofaciens</taxon>
    </lineage>
</organism>
<sequence length="290" mass="33476">MSADSRLNAAFAQAPVFPLTPSSRYVLFSDCHRGCGTNNDNFLKNQTLYFAALKYYYRRGFTYVELGDGDELWENRSFDVIKSIHNNVFWLLSRFYREHRLIMLYGNHDIVKRNSRFTGKCCTSYPCSVCHEDELFPGMAFHAGVILKNENCRKEIYLTHGHQADFFNSVLWRTSRFLVRYLWKPLEAAGFLDPTSAAKNNTKKKKVEQLLSEWAGRTGCVLITGHTHRPMLDESVSYCNTGSCVHPRCVTCIEIEHLRILLVKWTLATHPDRTLYVTREVLSGPFPLNL</sequence>
<dbReference type="InterPro" id="IPR004843">
    <property type="entry name" value="Calcineurin-like_PHP"/>
</dbReference>
<name>A0A7X3MLK9_9FIRM</name>
<dbReference type="GO" id="GO:0008758">
    <property type="term" value="F:UDP-2,3-diacylglucosamine hydrolase activity"/>
    <property type="evidence" value="ECO:0007669"/>
    <property type="project" value="TreeGrafter"/>
</dbReference>
<dbReference type="GO" id="GO:0009245">
    <property type="term" value="P:lipid A biosynthetic process"/>
    <property type="evidence" value="ECO:0007669"/>
    <property type="project" value="TreeGrafter"/>
</dbReference>
<dbReference type="SUPFAM" id="SSF56300">
    <property type="entry name" value="Metallo-dependent phosphatases"/>
    <property type="match status" value="1"/>
</dbReference>
<evidence type="ECO:0000256" key="5">
    <source>
        <dbReference type="ARBA" id="ARBA00023211"/>
    </source>
</evidence>
<proteinExistence type="predicted"/>
<keyword evidence="2" id="KW-0997">Cell inner membrane</keyword>
<dbReference type="GO" id="GO:0016020">
    <property type="term" value="C:membrane"/>
    <property type="evidence" value="ECO:0007669"/>
    <property type="project" value="GOC"/>
</dbReference>
<dbReference type="InterPro" id="IPR029052">
    <property type="entry name" value="Metallo-depent_PP-like"/>
</dbReference>
<evidence type="ECO:0000256" key="1">
    <source>
        <dbReference type="ARBA" id="ARBA00022475"/>
    </source>
</evidence>
<dbReference type="Pfam" id="PF00149">
    <property type="entry name" value="Metallophos"/>
    <property type="match status" value="1"/>
</dbReference>
<dbReference type="RefSeq" id="WP_159755584.1">
    <property type="nucleotide sequence ID" value="NZ_CASSPE010000003.1"/>
</dbReference>
<dbReference type="AlphaFoldDB" id="A0A7X3MLK9"/>
<evidence type="ECO:0000313" key="8">
    <source>
        <dbReference type="Proteomes" id="UP000460412"/>
    </source>
</evidence>
<protein>
    <submittedName>
        <fullName evidence="7">Serine/threonine protein phosphatase</fullName>
    </submittedName>
</protein>
<keyword evidence="4" id="KW-0472">Membrane</keyword>
<dbReference type="PANTHER" id="PTHR34990">
    <property type="entry name" value="UDP-2,3-DIACYLGLUCOSAMINE HYDROLASE-RELATED"/>
    <property type="match status" value="1"/>
</dbReference>
<evidence type="ECO:0000313" key="7">
    <source>
        <dbReference type="EMBL" id="MXP78666.1"/>
    </source>
</evidence>
<dbReference type="Proteomes" id="UP000460412">
    <property type="component" value="Unassembled WGS sequence"/>
</dbReference>
<comment type="caution">
    <text evidence="7">The sequence shown here is derived from an EMBL/GenBank/DDBJ whole genome shotgun (WGS) entry which is preliminary data.</text>
</comment>
<dbReference type="EMBL" id="WUQX01000001">
    <property type="protein sequence ID" value="MXP78666.1"/>
    <property type="molecule type" value="Genomic_DNA"/>
</dbReference>
<keyword evidence="5" id="KW-0464">Manganese</keyword>
<keyword evidence="8" id="KW-1185">Reference proteome</keyword>
<accession>A0A7X3MLK9</accession>
<keyword evidence="3" id="KW-0479">Metal-binding</keyword>